<dbReference type="AlphaFoldDB" id="A0A166UUM9"/>
<evidence type="ECO:0000313" key="1">
    <source>
        <dbReference type="EMBL" id="KZP32048.1"/>
    </source>
</evidence>
<gene>
    <name evidence="1" type="ORF">FIBSPDRAFT_849011</name>
</gene>
<proteinExistence type="predicted"/>
<sequence length="121" mass="13448">MACAFIWLGPLEHDAVQSYNSRKCPQRWRALSRKLPTMTTSINTLVGFGAGCAGERHDTPRSCSIGSLTKSATGRTGPMARMCFHMWSTFWKSVRCAYIAPSFSWCSSALCVSTLRTSRRC</sequence>
<keyword evidence="2" id="KW-1185">Reference proteome</keyword>
<name>A0A166UUM9_9AGAM</name>
<reference evidence="1 2" key="1">
    <citation type="journal article" date="2016" name="Mol. Biol. Evol.">
        <title>Comparative Genomics of Early-Diverging Mushroom-Forming Fungi Provides Insights into the Origins of Lignocellulose Decay Capabilities.</title>
        <authorList>
            <person name="Nagy L.G."/>
            <person name="Riley R."/>
            <person name="Tritt A."/>
            <person name="Adam C."/>
            <person name="Daum C."/>
            <person name="Floudas D."/>
            <person name="Sun H."/>
            <person name="Yadav J.S."/>
            <person name="Pangilinan J."/>
            <person name="Larsson K.H."/>
            <person name="Matsuura K."/>
            <person name="Barry K."/>
            <person name="Labutti K."/>
            <person name="Kuo R."/>
            <person name="Ohm R.A."/>
            <person name="Bhattacharya S.S."/>
            <person name="Shirouzu T."/>
            <person name="Yoshinaga Y."/>
            <person name="Martin F.M."/>
            <person name="Grigoriev I.V."/>
            <person name="Hibbett D.S."/>
        </authorList>
    </citation>
    <scope>NUCLEOTIDE SEQUENCE [LARGE SCALE GENOMIC DNA]</scope>
    <source>
        <strain evidence="1 2">CBS 109695</strain>
    </source>
</reference>
<evidence type="ECO:0000313" key="2">
    <source>
        <dbReference type="Proteomes" id="UP000076532"/>
    </source>
</evidence>
<dbReference type="EMBL" id="KV417487">
    <property type="protein sequence ID" value="KZP32048.1"/>
    <property type="molecule type" value="Genomic_DNA"/>
</dbReference>
<dbReference type="Proteomes" id="UP000076532">
    <property type="component" value="Unassembled WGS sequence"/>
</dbReference>
<organism evidence="1 2">
    <name type="scientific">Athelia psychrophila</name>
    <dbReference type="NCBI Taxonomy" id="1759441"/>
    <lineage>
        <taxon>Eukaryota</taxon>
        <taxon>Fungi</taxon>
        <taxon>Dikarya</taxon>
        <taxon>Basidiomycota</taxon>
        <taxon>Agaricomycotina</taxon>
        <taxon>Agaricomycetes</taxon>
        <taxon>Agaricomycetidae</taxon>
        <taxon>Atheliales</taxon>
        <taxon>Atheliaceae</taxon>
        <taxon>Athelia</taxon>
    </lineage>
</organism>
<accession>A0A166UUM9</accession>
<protein>
    <submittedName>
        <fullName evidence="1">Uncharacterized protein</fullName>
    </submittedName>
</protein>